<name>A0A6H5H2X8_9HEMI</name>
<organism evidence="1 2">
    <name type="scientific">Nesidiocoris tenuis</name>
    <dbReference type="NCBI Taxonomy" id="355587"/>
    <lineage>
        <taxon>Eukaryota</taxon>
        <taxon>Metazoa</taxon>
        <taxon>Ecdysozoa</taxon>
        <taxon>Arthropoda</taxon>
        <taxon>Hexapoda</taxon>
        <taxon>Insecta</taxon>
        <taxon>Pterygota</taxon>
        <taxon>Neoptera</taxon>
        <taxon>Paraneoptera</taxon>
        <taxon>Hemiptera</taxon>
        <taxon>Heteroptera</taxon>
        <taxon>Panheteroptera</taxon>
        <taxon>Cimicomorpha</taxon>
        <taxon>Miridae</taxon>
        <taxon>Dicyphina</taxon>
        <taxon>Nesidiocoris</taxon>
    </lineage>
</organism>
<keyword evidence="2" id="KW-1185">Reference proteome</keyword>
<dbReference type="Proteomes" id="UP000479000">
    <property type="component" value="Unassembled WGS sequence"/>
</dbReference>
<evidence type="ECO:0000313" key="1">
    <source>
        <dbReference type="EMBL" id="CAB0009909.1"/>
    </source>
</evidence>
<feature type="non-terminal residue" evidence="1">
    <location>
        <position position="1"/>
    </location>
</feature>
<sequence>ALAFRPITEFVPGVLCRPQEEDRNYSNLGAYRCQLAGHNAGNQGNLQGSSYLTK</sequence>
<proteinExistence type="predicted"/>
<gene>
    <name evidence="1" type="ORF">NTEN_LOCUS14982</name>
</gene>
<evidence type="ECO:0000313" key="2">
    <source>
        <dbReference type="Proteomes" id="UP000479000"/>
    </source>
</evidence>
<dbReference type="AlphaFoldDB" id="A0A6H5H2X8"/>
<protein>
    <submittedName>
        <fullName evidence="1">Uncharacterized protein</fullName>
    </submittedName>
</protein>
<reference evidence="1 2" key="1">
    <citation type="submission" date="2020-02" db="EMBL/GenBank/DDBJ databases">
        <authorList>
            <person name="Ferguson B K."/>
        </authorList>
    </citation>
    <scope>NUCLEOTIDE SEQUENCE [LARGE SCALE GENOMIC DNA]</scope>
</reference>
<dbReference type="EMBL" id="CADCXU010022462">
    <property type="protein sequence ID" value="CAB0009909.1"/>
    <property type="molecule type" value="Genomic_DNA"/>
</dbReference>
<accession>A0A6H5H2X8</accession>